<dbReference type="GO" id="GO:1902201">
    <property type="term" value="P:negative regulation of bacterial-type flagellum-dependent cell motility"/>
    <property type="evidence" value="ECO:0007669"/>
    <property type="project" value="TreeGrafter"/>
</dbReference>
<evidence type="ECO:0000313" key="3">
    <source>
        <dbReference type="EMBL" id="MEC1178904.1"/>
    </source>
</evidence>
<feature type="transmembrane region" description="Helical" evidence="1">
    <location>
        <begin position="48"/>
        <end position="70"/>
    </location>
</feature>
<evidence type="ECO:0000313" key="4">
    <source>
        <dbReference type="Proteomes" id="UP001344888"/>
    </source>
</evidence>
<evidence type="ECO:0000256" key="1">
    <source>
        <dbReference type="SAM" id="Phobius"/>
    </source>
</evidence>
<sequence>MGNFDKHFFHYLTENNITRVKYAARIAIILELSLLARNIYYYGFSLHYYVQLYLSLLIVSVITLLGIHGVQRIKLAEKRYNLAQGLMFAYYLFTLLWGVTITLIDQKSYGHVTVYLTNLVIVATLFICNKRTFFAIHIIPVLVLIMGFLYIVPTGKALSGHMINISFFWIFIIIAAYSMFKQTENNYKQRLLLNEQNEELIALNQNLEFYANRDPLTQLANRYYLERYVNNLMTAKQNMAIFIFDIDSFKTYNDFYGHPKGDKVLQAVGRTLAHFTEEQGLLACRFGGEEFLVVGLDISTEDAAIIAENIRTTIEELQIPHEKSAVSPYITVSLGYIVQEVENNEQFDECLDLADQALYIAKKAGRNQTAFLSK</sequence>
<dbReference type="Pfam" id="PF00990">
    <property type="entry name" value="GGDEF"/>
    <property type="match status" value="1"/>
</dbReference>
<keyword evidence="1" id="KW-1133">Transmembrane helix</keyword>
<dbReference type="GO" id="GO:0043709">
    <property type="term" value="P:cell adhesion involved in single-species biofilm formation"/>
    <property type="evidence" value="ECO:0007669"/>
    <property type="project" value="TreeGrafter"/>
</dbReference>
<dbReference type="CDD" id="cd01949">
    <property type="entry name" value="GGDEF"/>
    <property type="match status" value="1"/>
</dbReference>
<gene>
    <name evidence="3" type="ORF">P9B03_10445</name>
</gene>
<name>A0AAW9NT27_9BACL</name>
<feature type="transmembrane region" description="Helical" evidence="1">
    <location>
        <begin position="109"/>
        <end position="127"/>
    </location>
</feature>
<keyword evidence="3" id="KW-0548">Nucleotidyltransferase</keyword>
<organism evidence="3 4">
    <name type="scientific">Metasolibacillus meyeri</name>
    <dbReference type="NCBI Taxonomy" id="1071052"/>
    <lineage>
        <taxon>Bacteria</taxon>
        <taxon>Bacillati</taxon>
        <taxon>Bacillota</taxon>
        <taxon>Bacilli</taxon>
        <taxon>Bacillales</taxon>
        <taxon>Caryophanaceae</taxon>
        <taxon>Metasolibacillus</taxon>
    </lineage>
</organism>
<dbReference type="InterPro" id="IPR000160">
    <property type="entry name" value="GGDEF_dom"/>
</dbReference>
<keyword evidence="1" id="KW-0812">Transmembrane</keyword>
<dbReference type="PANTHER" id="PTHR45138">
    <property type="entry name" value="REGULATORY COMPONENTS OF SENSORY TRANSDUCTION SYSTEM"/>
    <property type="match status" value="1"/>
</dbReference>
<dbReference type="SUPFAM" id="SSF55073">
    <property type="entry name" value="Nucleotide cyclase"/>
    <property type="match status" value="1"/>
</dbReference>
<dbReference type="FunFam" id="3.30.70.270:FF:000001">
    <property type="entry name" value="Diguanylate cyclase domain protein"/>
    <property type="match status" value="1"/>
</dbReference>
<proteinExistence type="predicted"/>
<dbReference type="InterPro" id="IPR050469">
    <property type="entry name" value="Diguanylate_Cyclase"/>
</dbReference>
<keyword evidence="4" id="KW-1185">Reference proteome</keyword>
<dbReference type="Proteomes" id="UP001344888">
    <property type="component" value="Unassembled WGS sequence"/>
</dbReference>
<dbReference type="GO" id="GO:0052621">
    <property type="term" value="F:diguanylate cyclase activity"/>
    <property type="evidence" value="ECO:0007669"/>
    <property type="project" value="UniProtKB-EC"/>
</dbReference>
<keyword evidence="3" id="KW-0808">Transferase</keyword>
<dbReference type="GO" id="GO:0005886">
    <property type="term" value="C:plasma membrane"/>
    <property type="evidence" value="ECO:0007669"/>
    <property type="project" value="TreeGrafter"/>
</dbReference>
<reference evidence="3 4" key="1">
    <citation type="submission" date="2023-03" db="EMBL/GenBank/DDBJ databases">
        <title>Bacillus Genome Sequencing.</title>
        <authorList>
            <person name="Dunlap C."/>
        </authorList>
    </citation>
    <scope>NUCLEOTIDE SEQUENCE [LARGE SCALE GENOMIC DNA]</scope>
    <source>
        <strain evidence="3 4">B-59205</strain>
    </source>
</reference>
<feature type="transmembrane region" description="Helical" evidence="1">
    <location>
        <begin position="134"/>
        <end position="152"/>
    </location>
</feature>
<dbReference type="PROSITE" id="PS50887">
    <property type="entry name" value="GGDEF"/>
    <property type="match status" value="1"/>
</dbReference>
<dbReference type="RefSeq" id="WP_326123391.1">
    <property type="nucleotide sequence ID" value="NZ_JARSFG010000015.1"/>
</dbReference>
<accession>A0AAW9NT27</accession>
<evidence type="ECO:0000259" key="2">
    <source>
        <dbReference type="PROSITE" id="PS50887"/>
    </source>
</evidence>
<comment type="caution">
    <text evidence="3">The sequence shown here is derived from an EMBL/GenBank/DDBJ whole genome shotgun (WGS) entry which is preliminary data.</text>
</comment>
<dbReference type="EMBL" id="JARSFG010000015">
    <property type="protein sequence ID" value="MEC1178904.1"/>
    <property type="molecule type" value="Genomic_DNA"/>
</dbReference>
<feature type="transmembrane region" description="Helical" evidence="1">
    <location>
        <begin position="158"/>
        <end position="180"/>
    </location>
</feature>
<dbReference type="Gene3D" id="3.30.70.270">
    <property type="match status" value="1"/>
</dbReference>
<keyword evidence="1" id="KW-0472">Membrane</keyword>
<dbReference type="EC" id="2.7.7.65" evidence="3"/>
<feature type="transmembrane region" description="Helical" evidence="1">
    <location>
        <begin position="82"/>
        <end position="103"/>
    </location>
</feature>
<dbReference type="SMART" id="SM00267">
    <property type="entry name" value="GGDEF"/>
    <property type="match status" value="1"/>
</dbReference>
<dbReference type="PANTHER" id="PTHR45138:SF9">
    <property type="entry name" value="DIGUANYLATE CYCLASE DGCM-RELATED"/>
    <property type="match status" value="1"/>
</dbReference>
<dbReference type="InterPro" id="IPR043128">
    <property type="entry name" value="Rev_trsase/Diguanyl_cyclase"/>
</dbReference>
<feature type="domain" description="GGDEF" evidence="2">
    <location>
        <begin position="237"/>
        <end position="374"/>
    </location>
</feature>
<dbReference type="NCBIfam" id="TIGR00254">
    <property type="entry name" value="GGDEF"/>
    <property type="match status" value="1"/>
</dbReference>
<dbReference type="AlphaFoldDB" id="A0AAW9NT27"/>
<protein>
    <submittedName>
        <fullName evidence="3">GGDEF domain-containing protein</fullName>
        <ecNumber evidence="3">2.7.7.65</ecNumber>
    </submittedName>
</protein>
<dbReference type="InterPro" id="IPR029787">
    <property type="entry name" value="Nucleotide_cyclase"/>
</dbReference>